<keyword evidence="10" id="KW-1185">Reference proteome</keyword>
<proteinExistence type="predicted"/>
<dbReference type="SUPFAM" id="SSF103473">
    <property type="entry name" value="MFS general substrate transporter"/>
    <property type="match status" value="1"/>
</dbReference>
<keyword evidence="3" id="KW-1003">Cell membrane</keyword>
<dbReference type="Pfam" id="PF07690">
    <property type="entry name" value="MFS_1"/>
    <property type="match status" value="2"/>
</dbReference>
<accession>A0ABV4URX0</accession>
<dbReference type="RefSeq" id="WP_373972058.1">
    <property type="nucleotide sequence ID" value="NZ_JBHDLJ010000006.1"/>
</dbReference>
<feature type="transmembrane region" description="Helical" evidence="7">
    <location>
        <begin position="215"/>
        <end position="233"/>
    </location>
</feature>
<evidence type="ECO:0000259" key="8">
    <source>
        <dbReference type="PROSITE" id="PS50850"/>
    </source>
</evidence>
<protein>
    <submittedName>
        <fullName evidence="9">MFS transporter</fullName>
    </submittedName>
</protein>
<organism evidence="9 10">
    <name type="scientific">Arthrobacter halodurans</name>
    <dbReference type="NCBI Taxonomy" id="516699"/>
    <lineage>
        <taxon>Bacteria</taxon>
        <taxon>Bacillati</taxon>
        <taxon>Actinomycetota</taxon>
        <taxon>Actinomycetes</taxon>
        <taxon>Micrococcales</taxon>
        <taxon>Micrococcaceae</taxon>
        <taxon>Arthrobacter</taxon>
    </lineage>
</organism>
<feature type="transmembrane region" description="Helical" evidence="7">
    <location>
        <begin position="375"/>
        <end position="393"/>
    </location>
</feature>
<evidence type="ECO:0000256" key="7">
    <source>
        <dbReference type="SAM" id="Phobius"/>
    </source>
</evidence>
<reference evidence="9 10" key="1">
    <citation type="submission" date="2024-09" db="EMBL/GenBank/DDBJ databases">
        <authorList>
            <person name="Salinas-Garcia M.A."/>
            <person name="Prieme A."/>
        </authorList>
    </citation>
    <scope>NUCLEOTIDE SEQUENCE [LARGE SCALE GENOMIC DNA]</scope>
    <source>
        <strain evidence="9 10">DSM 21081</strain>
    </source>
</reference>
<evidence type="ECO:0000256" key="6">
    <source>
        <dbReference type="ARBA" id="ARBA00023136"/>
    </source>
</evidence>
<keyword evidence="4 7" id="KW-0812">Transmembrane</keyword>
<evidence type="ECO:0000256" key="5">
    <source>
        <dbReference type="ARBA" id="ARBA00022989"/>
    </source>
</evidence>
<feature type="transmembrane region" description="Helical" evidence="7">
    <location>
        <begin position="166"/>
        <end position="184"/>
    </location>
</feature>
<feature type="transmembrane region" description="Helical" evidence="7">
    <location>
        <begin position="20"/>
        <end position="37"/>
    </location>
</feature>
<dbReference type="PANTHER" id="PTHR23517">
    <property type="entry name" value="RESISTANCE PROTEIN MDTM, PUTATIVE-RELATED-RELATED"/>
    <property type="match status" value="1"/>
</dbReference>
<feature type="transmembrane region" description="Helical" evidence="7">
    <location>
        <begin position="349"/>
        <end position="369"/>
    </location>
</feature>
<gene>
    <name evidence="9" type="ORF">ACETWP_09855</name>
</gene>
<dbReference type="PROSITE" id="PS50850">
    <property type="entry name" value="MFS"/>
    <property type="match status" value="1"/>
</dbReference>
<feature type="domain" description="Major facilitator superfamily (MFS) profile" evidence="8">
    <location>
        <begin position="11"/>
        <end position="397"/>
    </location>
</feature>
<feature type="transmembrane region" description="Helical" evidence="7">
    <location>
        <begin position="77"/>
        <end position="95"/>
    </location>
</feature>
<evidence type="ECO:0000256" key="1">
    <source>
        <dbReference type="ARBA" id="ARBA00004651"/>
    </source>
</evidence>
<feature type="transmembrane region" description="Helical" evidence="7">
    <location>
        <begin position="43"/>
        <end position="65"/>
    </location>
</feature>
<dbReference type="InterPro" id="IPR020846">
    <property type="entry name" value="MFS_dom"/>
</dbReference>
<dbReference type="InterPro" id="IPR011701">
    <property type="entry name" value="MFS"/>
</dbReference>
<feature type="transmembrane region" description="Helical" evidence="7">
    <location>
        <begin position="101"/>
        <end position="118"/>
    </location>
</feature>
<keyword evidence="5 7" id="KW-1133">Transmembrane helix</keyword>
<comment type="caution">
    <text evidence="9">The sequence shown here is derived from an EMBL/GenBank/DDBJ whole genome shotgun (WGS) entry which is preliminary data.</text>
</comment>
<feature type="transmembrane region" description="Helical" evidence="7">
    <location>
        <begin position="306"/>
        <end position="328"/>
    </location>
</feature>
<dbReference type="InterPro" id="IPR050171">
    <property type="entry name" value="MFS_Transporters"/>
</dbReference>
<evidence type="ECO:0000313" key="9">
    <source>
        <dbReference type="EMBL" id="MFB0834893.1"/>
    </source>
</evidence>
<feature type="transmembrane region" description="Helical" evidence="7">
    <location>
        <begin position="138"/>
        <end position="160"/>
    </location>
</feature>
<dbReference type="PANTHER" id="PTHR23517:SF3">
    <property type="entry name" value="INTEGRAL MEMBRANE TRANSPORT PROTEIN"/>
    <property type="match status" value="1"/>
</dbReference>
<evidence type="ECO:0000313" key="10">
    <source>
        <dbReference type="Proteomes" id="UP001575652"/>
    </source>
</evidence>
<dbReference type="Proteomes" id="UP001575652">
    <property type="component" value="Unassembled WGS sequence"/>
</dbReference>
<evidence type="ECO:0000256" key="4">
    <source>
        <dbReference type="ARBA" id="ARBA00022692"/>
    </source>
</evidence>
<feature type="transmembrane region" description="Helical" evidence="7">
    <location>
        <begin position="253"/>
        <end position="271"/>
    </location>
</feature>
<keyword evidence="6 7" id="KW-0472">Membrane</keyword>
<evidence type="ECO:0000256" key="2">
    <source>
        <dbReference type="ARBA" id="ARBA00022448"/>
    </source>
</evidence>
<dbReference type="EMBL" id="JBHDLJ010000006">
    <property type="protein sequence ID" value="MFB0834893.1"/>
    <property type="molecule type" value="Genomic_DNA"/>
</dbReference>
<sequence>MTSGDFRLRDLGFRVYGPSLLYAVGLGSVMPVIALSARELGASIAVAALVITLVGVGSLLTNVPASLLTSRFGERRAMIGAAAWATCGMALALAATHLVAYGAGILMIGMAGSVFNLARQSYLTEAVPMSHRARAMSLLGGTMRIGVFIGPFAAAAAMVWLGLSGAYWVGLAAFVAATLVSVRIPELASRRGAGGRVGWDDGAAAQPTIRAIAAAHARTFLTLGIGVLLISAVRSTRQAVIPLWSEQLGLDPATASLIYGMSGAIDMLVFYPAGKVMDRKGRAWVAVPCLVIMGVALVLLPFTGQAWSLLLVAMLLGFGNGIGSGIVMTLGADHSPRRGRPQFLGFWRLLSDTGVMAGPAVLSAVTAVAALSAGVWAVAALSFVGAAAFGYFIPRTKPPEE</sequence>
<evidence type="ECO:0000256" key="3">
    <source>
        <dbReference type="ARBA" id="ARBA00022475"/>
    </source>
</evidence>
<feature type="transmembrane region" description="Helical" evidence="7">
    <location>
        <begin position="283"/>
        <end position="300"/>
    </location>
</feature>
<comment type="subcellular location">
    <subcellularLocation>
        <location evidence="1">Cell membrane</location>
        <topology evidence="1">Multi-pass membrane protein</topology>
    </subcellularLocation>
</comment>
<dbReference type="Gene3D" id="1.20.1250.20">
    <property type="entry name" value="MFS general substrate transporter like domains"/>
    <property type="match status" value="2"/>
</dbReference>
<dbReference type="InterPro" id="IPR036259">
    <property type="entry name" value="MFS_trans_sf"/>
</dbReference>
<keyword evidence="2" id="KW-0813">Transport</keyword>
<name>A0ABV4URX0_9MICC</name>